<evidence type="ECO:0000256" key="5">
    <source>
        <dbReference type="ARBA" id="ARBA00022824"/>
    </source>
</evidence>
<evidence type="ECO:0000256" key="13">
    <source>
        <dbReference type="SAM" id="Phobius"/>
    </source>
</evidence>
<keyword evidence="8 10" id="KW-0012">Acyltransferase</keyword>
<evidence type="ECO:0000256" key="8">
    <source>
        <dbReference type="ARBA" id="ARBA00023315"/>
    </source>
</evidence>
<gene>
    <name evidence="14" type="ORF">HDU87_005287</name>
</gene>
<feature type="compositionally biased region" description="Low complexity" evidence="12">
    <location>
        <begin position="10"/>
        <end position="27"/>
    </location>
</feature>
<feature type="transmembrane region" description="Helical" evidence="13">
    <location>
        <begin position="154"/>
        <end position="173"/>
    </location>
</feature>
<evidence type="ECO:0000313" key="14">
    <source>
        <dbReference type="EMBL" id="KAJ3176418.1"/>
    </source>
</evidence>
<evidence type="ECO:0000256" key="3">
    <source>
        <dbReference type="ARBA" id="ARBA00022679"/>
    </source>
</evidence>
<comment type="caution">
    <text evidence="14">The sequence shown here is derived from an EMBL/GenBank/DDBJ whole genome shotgun (WGS) entry which is preliminary data.</text>
</comment>
<dbReference type="AlphaFoldDB" id="A0AAD5TIU7"/>
<dbReference type="InterPro" id="IPR004299">
    <property type="entry name" value="MBOAT_fam"/>
</dbReference>
<dbReference type="PANTHER" id="PTHR10408">
    <property type="entry name" value="STEROL O-ACYLTRANSFERASE"/>
    <property type="match status" value="1"/>
</dbReference>
<dbReference type="PANTHER" id="PTHR10408:SF9">
    <property type="entry name" value="STEROL O-ACYLTRANSFERASE 2-RELATED"/>
    <property type="match status" value="1"/>
</dbReference>
<feature type="transmembrane region" description="Helical" evidence="13">
    <location>
        <begin position="114"/>
        <end position="134"/>
    </location>
</feature>
<feature type="active site" evidence="11">
    <location>
        <position position="473"/>
    </location>
</feature>
<dbReference type="PIRSF" id="PIRSF000439">
    <property type="entry name" value="Oat_ACAT_DAG_ARE"/>
    <property type="match status" value="1"/>
</dbReference>
<comment type="similarity">
    <text evidence="2 10">Belongs to the membrane-bound acyltransferase family. Sterol o-acyltransferase subfamily.</text>
</comment>
<feature type="transmembrane region" description="Helical" evidence="13">
    <location>
        <begin position="516"/>
        <end position="533"/>
    </location>
</feature>
<dbReference type="InterPro" id="IPR014371">
    <property type="entry name" value="Oat_ACAT_DAG_ARE"/>
</dbReference>
<keyword evidence="4 13" id="KW-0812">Transmembrane</keyword>
<dbReference type="GO" id="GO:0005789">
    <property type="term" value="C:endoplasmic reticulum membrane"/>
    <property type="evidence" value="ECO:0007669"/>
    <property type="project" value="UniProtKB-SubCell"/>
</dbReference>
<evidence type="ECO:0000256" key="12">
    <source>
        <dbReference type="SAM" id="MobiDB-lite"/>
    </source>
</evidence>
<feature type="region of interest" description="Disordered" evidence="12">
    <location>
        <begin position="1"/>
        <end position="35"/>
    </location>
</feature>
<keyword evidence="5 10" id="KW-0256">Endoplasmic reticulum</keyword>
<name>A0AAD5TIU7_9FUNG</name>
<evidence type="ECO:0000256" key="2">
    <source>
        <dbReference type="ARBA" id="ARBA00009010"/>
    </source>
</evidence>
<organism evidence="14 15">
    <name type="scientific">Geranomyces variabilis</name>
    <dbReference type="NCBI Taxonomy" id="109894"/>
    <lineage>
        <taxon>Eukaryota</taxon>
        <taxon>Fungi</taxon>
        <taxon>Fungi incertae sedis</taxon>
        <taxon>Chytridiomycota</taxon>
        <taxon>Chytridiomycota incertae sedis</taxon>
        <taxon>Chytridiomycetes</taxon>
        <taxon>Spizellomycetales</taxon>
        <taxon>Powellomycetaceae</taxon>
        <taxon>Geranomyces</taxon>
    </lineage>
</organism>
<feature type="transmembrane region" description="Helical" evidence="13">
    <location>
        <begin position="384"/>
        <end position="407"/>
    </location>
</feature>
<feature type="transmembrane region" description="Helical" evidence="13">
    <location>
        <begin position="346"/>
        <end position="364"/>
    </location>
</feature>
<proteinExistence type="inferred from homology"/>
<keyword evidence="6 13" id="KW-1133">Transmembrane helix</keyword>
<keyword evidence="15" id="KW-1185">Reference proteome</keyword>
<feature type="transmembrane region" description="Helical" evidence="13">
    <location>
        <begin position="486"/>
        <end position="504"/>
    </location>
</feature>
<evidence type="ECO:0000313" key="15">
    <source>
        <dbReference type="Proteomes" id="UP001212152"/>
    </source>
</evidence>
<evidence type="ECO:0000256" key="7">
    <source>
        <dbReference type="ARBA" id="ARBA00023136"/>
    </source>
</evidence>
<keyword evidence="7 10" id="KW-0472">Membrane</keyword>
<dbReference type="Proteomes" id="UP001212152">
    <property type="component" value="Unassembled WGS sequence"/>
</dbReference>
<evidence type="ECO:0000256" key="1">
    <source>
        <dbReference type="ARBA" id="ARBA00004477"/>
    </source>
</evidence>
<evidence type="ECO:0000256" key="11">
    <source>
        <dbReference type="PIRSR" id="PIRSR000439-1"/>
    </source>
</evidence>
<dbReference type="Pfam" id="PF03062">
    <property type="entry name" value="MBOAT"/>
    <property type="match status" value="1"/>
</dbReference>
<comment type="subcellular location">
    <subcellularLocation>
        <location evidence="1 10">Endoplasmic reticulum membrane</location>
        <topology evidence="1 10">Multi-pass membrane protein</topology>
    </subcellularLocation>
</comment>
<accession>A0AAD5TIU7</accession>
<evidence type="ECO:0000256" key="4">
    <source>
        <dbReference type="ARBA" id="ARBA00022692"/>
    </source>
</evidence>
<comment type="function">
    <text evidence="9">Sterol O-acyltransferase that catalyzes the formation of stery esters.</text>
</comment>
<reference evidence="14" key="1">
    <citation type="submission" date="2020-05" db="EMBL/GenBank/DDBJ databases">
        <title>Phylogenomic resolution of chytrid fungi.</title>
        <authorList>
            <person name="Stajich J.E."/>
            <person name="Amses K."/>
            <person name="Simmons R."/>
            <person name="Seto K."/>
            <person name="Myers J."/>
            <person name="Bonds A."/>
            <person name="Quandt C.A."/>
            <person name="Barry K."/>
            <person name="Liu P."/>
            <person name="Grigoriev I."/>
            <person name="Longcore J.E."/>
            <person name="James T.Y."/>
        </authorList>
    </citation>
    <scope>NUCLEOTIDE SEQUENCE</scope>
    <source>
        <strain evidence="14">JEL0379</strain>
    </source>
</reference>
<sequence length="542" mass="62722">MAPPSVQDGTNAAAPPSVVVTPPASKTSIKEKDPAVSVLARGPRLETVAAENGVLITRVSPPSTPSTERTAHLSTEAIDRPKAAGRVRANSFKARPSLFDWDHLEDTKNPMRGFFTLFWMTMAAYLTAILYYNWKENGIFIGRKLSTQMFNQGSELLCAEIVLILSLFSVVILEKLFIALEPVFIRGYIPPRSILLFQHIYQASWFAICIGYVYTREGWSWTQSGCFTLHSIAMLMKQHSYLSYNSEMLFKRTKVQKYKSRMDELAALMKKLEDDSPQAEEYNAEWELCREKAQHTQVELSKGDTTFPNNVTFANFADYLCVPSLVYELEFPRTGRIRPWYLFEKTVGTAGILVILYVTIEHFIYPVLEDMPNQTFFESLARLILPFMVAYLLLFHIIFECICNWFAEITRFADRQFYDDWWNSVTFDEYARKWNKPVHEFLLRHVYLESISTYKLSQQNATFLTFFLSSCLHELVMIVLARKVRMYLFGLQMLQIPLIFISRWSKLKRYPRIGNGFFWFSMYTGPPLLAVAYCREVLVNSP</sequence>
<evidence type="ECO:0000256" key="10">
    <source>
        <dbReference type="PIRNR" id="PIRNR000439"/>
    </source>
</evidence>
<evidence type="ECO:0000256" key="6">
    <source>
        <dbReference type="ARBA" id="ARBA00022989"/>
    </source>
</evidence>
<feature type="transmembrane region" description="Helical" evidence="13">
    <location>
        <begin position="461"/>
        <end position="480"/>
    </location>
</feature>
<dbReference type="GO" id="GO:0034737">
    <property type="term" value="F:ergosterol O-acyltransferase activity"/>
    <property type="evidence" value="ECO:0007669"/>
    <property type="project" value="TreeGrafter"/>
</dbReference>
<evidence type="ECO:0000256" key="9">
    <source>
        <dbReference type="ARBA" id="ARBA00023568"/>
    </source>
</evidence>
<dbReference type="GO" id="GO:0008204">
    <property type="term" value="P:ergosterol metabolic process"/>
    <property type="evidence" value="ECO:0007669"/>
    <property type="project" value="TreeGrafter"/>
</dbReference>
<feature type="transmembrane region" description="Helical" evidence="13">
    <location>
        <begin position="194"/>
        <end position="214"/>
    </location>
</feature>
<keyword evidence="3 10" id="KW-0808">Transferase</keyword>
<dbReference type="EMBL" id="JADGJQ010000041">
    <property type="protein sequence ID" value="KAJ3176418.1"/>
    <property type="molecule type" value="Genomic_DNA"/>
</dbReference>
<protein>
    <recommendedName>
        <fullName evidence="10">O-acyltransferase</fullName>
    </recommendedName>
</protein>